<keyword evidence="2" id="KW-1185">Reference proteome</keyword>
<accession>A0ABX1CU51</accession>
<protein>
    <submittedName>
        <fullName evidence="1">Uncharacterized protein</fullName>
    </submittedName>
</protein>
<proteinExistence type="predicted"/>
<name>A0ABX1CU51_9SPHN</name>
<gene>
    <name evidence="1" type="ORF">HBH26_15175</name>
</gene>
<sequence length="53" mass="6068">MNTDFESATFARRHGDWSAAVRDAWHTVAVSLAALHRRQFDAPWKSRGTRRVA</sequence>
<organism evidence="1 2">
    <name type="scientific">Sphingomonas corticis</name>
    <dbReference type="NCBI Taxonomy" id="2722791"/>
    <lineage>
        <taxon>Bacteria</taxon>
        <taxon>Pseudomonadati</taxon>
        <taxon>Pseudomonadota</taxon>
        <taxon>Alphaproteobacteria</taxon>
        <taxon>Sphingomonadales</taxon>
        <taxon>Sphingomonadaceae</taxon>
        <taxon>Sphingomonas</taxon>
    </lineage>
</organism>
<comment type="caution">
    <text evidence="1">The sequence shown here is derived from an EMBL/GenBank/DDBJ whole genome shotgun (WGS) entry which is preliminary data.</text>
</comment>
<reference evidence="1 2" key="1">
    <citation type="submission" date="2020-03" db="EMBL/GenBank/DDBJ databases">
        <authorList>
            <person name="Wang L."/>
            <person name="He N."/>
            <person name="Li Y."/>
            <person name="Fang Y."/>
            <person name="Zhang F."/>
        </authorList>
    </citation>
    <scope>NUCLEOTIDE SEQUENCE [LARGE SCALE GENOMIC DNA]</scope>
    <source>
        <strain evidence="1 2">36D10-4-7</strain>
    </source>
</reference>
<dbReference type="EMBL" id="JAAVJH010000011">
    <property type="protein sequence ID" value="NJR79927.1"/>
    <property type="molecule type" value="Genomic_DNA"/>
</dbReference>
<dbReference type="Proteomes" id="UP000732399">
    <property type="component" value="Unassembled WGS sequence"/>
</dbReference>
<evidence type="ECO:0000313" key="1">
    <source>
        <dbReference type="EMBL" id="NJR79927.1"/>
    </source>
</evidence>
<evidence type="ECO:0000313" key="2">
    <source>
        <dbReference type="Proteomes" id="UP000732399"/>
    </source>
</evidence>
<dbReference type="RefSeq" id="WP_168135487.1">
    <property type="nucleotide sequence ID" value="NZ_JAAVJH010000011.1"/>
</dbReference>